<reference evidence="1" key="2">
    <citation type="submission" date="2022-06" db="UniProtKB">
        <authorList>
            <consortium name="EnsemblMetazoa"/>
        </authorList>
    </citation>
    <scope>IDENTIFICATION</scope>
    <source>
        <strain evidence="1">PS312</strain>
    </source>
</reference>
<evidence type="ECO:0000313" key="1">
    <source>
        <dbReference type="EnsemblMetazoa" id="PPA33412.1"/>
    </source>
</evidence>
<dbReference type="AlphaFoldDB" id="A0A2A6CAL4"/>
<name>A0A2A6CAL4_PRIPA</name>
<accession>A0A2A6CAL4</accession>
<dbReference type="OrthoDB" id="5833424at2759"/>
<evidence type="ECO:0000313" key="2">
    <source>
        <dbReference type="Proteomes" id="UP000005239"/>
    </source>
</evidence>
<accession>A0A8R1ULM9</accession>
<proteinExistence type="predicted"/>
<dbReference type="EnsemblMetazoa" id="PPA33412.1">
    <property type="protein sequence ID" value="PPA33412.1"/>
    <property type="gene ID" value="WBGene00206272"/>
</dbReference>
<organism evidence="1 2">
    <name type="scientific">Pristionchus pacificus</name>
    <name type="common">Parasitic nematode worm</name>
    <dbReference type="NCBI Taxonomy" id="54126"/>
    <lineage>
        <taxon>Eukaryota</taxon>
        <taxon>Metazoa</taxon>
        <taxon>Ecdysozoa</taxon>
        <taxon>Nematoda</taxon>
        <taxon>Chromadorea</taxon>
        <taxon>Rhabditida</taxon>
        <taxon>Rhabditina</taxon>
        <taxon>Diplogasteromorpha</taxon>
        <taxon>Diplogasteroidea</taxon>
        <taxon>Neodiplogasteridae</taxon>
        <taxon>Pristionchus</taxon>
    </lineage>
</organism>
<protein>
    <submittedName>
        <fullName evidence="1">Uncharacterized protein</fullName>
    </submittedName>
</protein>
<dbReference type="Proteomes" id="UP000005239">
    <property type="component" value="Unassembled WGS sequence"/>
</dbReference>
<keyword evidence="2" id="KW-1185">Reference proteome</keyword>
<sequence>MTPTFFLLFALISAVLGNTPCIDYSAVCVPAQAMERGCHCALIRPGQEEAARQSLRQMFGRTKRDVYDDIRFAILGQNGTNELNRFFSTAESVPAGVDNNVFANINTQVHSSLMTVPKNLVRDVINMQGNWLSSEAQNQLLNCGGPRCEVVGQITDLLGNSAPTRQDRKFRTARAVRYDMDGDDTLIAFSSAVSDFLLNKKTIQWEERKCKRRWLGLVKKCRKEPRSREELREFDEVTRNNWMNHVNREMVGKFRINNANLLV</sequence>
<reference evidence="2" key="1">
    <citation type="journal article" date="2008" name="Nat. Genet.">
        <title>The Pristionchus pacificus genome provides a unique perspective on nematode lifestyle and parasitism.</title>
        <authorList>
            <person name="Dieterich C."/>
            <person name="Clifton S.W."/>
            <person name="Schuster L.N."/>
            <person name="Chinwalla A."/>
            <person name="Delehaunty K."/>
            <person name="Dinkelacker I."/>
            <person name="Fulton L."/>
            <person name="Fulton R."/>
            <person name="Godfrey J."/>
            <person name="Minx P."/>
            <person name="Mitreva M."/>
            <person name="Roeseler W."/>
            <person name="Tian H."/>
            <person name="Witte H."/>
            <person name="Yang S.P."/>
            <person name="Wilson R.K."/>
            <person name="Sommer R.J."/>
        </authorList>
    </citation>
    <scope>NUCLEOTIDE SEQUENCE [LARGE SCALE GENOMIC DNA]</scope>
    <source>
        <strain evidence="2">PS312</strain>
    </source>
</reference>
<gene>
    <name evidence="1" type="primary">WBGene00206272</name>
</gene>